<dbReference type="Pfam" id="PF01832">
    <property type="entry name" value="Glucosaminidase"/>
    <property type="match status" value="1"/>
</dbReference>
<proteinExistence type="predicted"/>
<evidence type="ECO:0000313" key="3">
    <source>
        <dbReference type="Proteomes" id="UP000886748"/>
    </source>
</evidence>
<protein>
    <submittedName>
        <fullName evidence="2">Glucosaminidase domain-containing protein</fullName>
    </submittedName>
</protein>
<dbReference type="GO" id="GO:0004040">
    <property type="term" value="F:amidase activity"/>
    <property type="evidence" value="ECO:0007669"/>
    <property type="project" value="InterPro"/>
</dbReference>
<gene>
    <name evidence="2" type="ORF">IAD26_09095</name>
</gene>
<organism evidence="2 3">
    <name type="scientific">Candidatus Limenecus avicola</name>
    <dbReference type="NCBI Taxonomy" id="2840847"/>
    <lineage>
        <taxon>Bacteria</taxon>
        <taxon>Bacillati</taxon>
        <taxon>Bacillota</taxon>
        <taxon>Clostridia</taxon>
        <taxon>Eubacteriales</taxon>
        <taxon>Clostridiaceae</taxon>
        <taxon>Clostridiaceae incertae sedis</taxon>
        <taxon>Candidatus Limenecus</taxon>
    </lineage>
</organism>
<comment type="caution">
    <text evidence="2">The sequence shown here is derived from an EMBL/GenBank/DDBJ whole genome shotgun (WGS) entry which is preliminary data.</text>
</comment>
<accession>A0A9D1N246</accession>
<name>A0A9D1N246_9CLOT</name>
<dbReference type="EMBL" id="DVOD01000065">
    <property type="protein sequence ID" value="HIU93271.1"/>
    <property type="molecule type" value="Genomic_DNA"/>
</dbReference>
<reference evidence="2" key="2">
    <citation type="journal article" date="2021" name="PeerJ">
        <title>Extensive microbial diversity within the chicken gut microbiome revealed by metagenomics and culture.</title>
        <authorList>
            <person name="Gilroy R."/>
            <person name="Ravi A."/>
            <person name="Getino M."/>
            <person name="Pursley I."/>
            <person name="Horton D.L."/>
            <person name="Alikhan N.F."/>
            <person name="Baker D."/>
            <person name="Gharbi K."/>
            <person name="Hall N."/>
            <person name="Watson M."/>
            <person name="Adriaenssens E.M."/>
            <person name="Foster-Nyarko E."/>
            <person name="Jarju S."/>
            <person name="Secka A."/>
            <person name="Antonio M."/>
            <person name="Oren A."/>
            <person name="Chaudhuri R.R."/>
            <person name="La Ragione R."/>
            <person name="Hildebrand F."/>
            <person name="Pallen M.J."/>
        </authorList>
    </citation>
    <scope>NUCLEOTIDE SEQUENCE</scope>
    <source>
        <strain evidence="2">CHK154-7741</strain>
    </source>
</reference>
<feature type="domain" description="Mannosyl-glycoprotein endo-beta-N-acetylglucosamidase-like" evidence="1">
    <location>
        <begin position="125"/>
        <end position="197"/>
    </location>
</feature>
<dbReference type="AlphaFoldDB" id="A0A9D1N246"/>
<dbReference type="InterPro" id="IPR002901">
    <property type="entry name" value="MGlyc_endo_b_GlcNAc-like_dom"/>
</dbReference>
<evidence type="ECO:0000259" key="1">
    <source>
        <dbReference type="Pfam" id="PF01832"/>
    </source>
</evidence>
<dbReference type="Gene3D" id="1.10.530.10">
    <property type="match status" value="1"/>
</dbReference>
<evidence type="ECO:0000313" key="2">
    <source>
        <dbReference type="EMBL" id="HIU93271.1"/>
    </source>
</evidence>
<reference evidence="2" key="1">
    <citation type="submission" date="2020-10" db="EMBL/GenBank/DDBJ databases">
        <authorList>
            <person name="Gilroy R."/>
        </authorList>
    </citation>
    <scope>NUCLEOTIDE SEQUENCE</scope>
    <source>
        <strain evidence="2">CHK154-7741</strain>
    </source>
</reference>
<dbReference type="Proteomes" id="UP000886748">
    <property type="component" value="Unassembled WGS sequence"/>
</dbReference>
<sequence length="244" mass="26593">MTGINPFGFYENMNFGFMSNPLETGFLQMPAMSNYSIVPPLDFGFSQNYIDDFISAFTKLCDTSLFTPALNADFDLSIDTFTPSANIAKNKNYGNYTYDISQKFEGSAEDIDKHLEGKLAGKGKKLMELQEKYGVSASVLAAIAMNESGHGKSNAAVNLNNVGGVMTASSNYTKLAKFDSVDDCLESMASNLRRNYINKGLKTISQVHEKYCPIGAKNDPKGMNGGWGRVVSSINNDIIKTAKA</sequence>